<evidence type="ECO:0000313" key="2">
    <source>
        <dbReference type="EMBL" id="QFU99640.1"/>
    </source>
</evidence>
<evidence type="ECO:0000256" key="1">
    <source>
        <dbReference type="SAM" id="MobiDB-lite"/>
    </source>
</evidence>
<keyword evidence="3" id="KW-1185">Reference proteome</keyword>
<dbReference type="KEGG" id="lxl:KDY119_03175"/>
<name>A0A5P9QF08_9MICO</name>
<feature type="region of interest" description="Disordered" evidence="1">
    <location>
        <begin position="11"/>
        <end position="31"/>
    </location>
</feature>
<proteinExistence type="predicted"/>
<dbReference type="Proteomes" id="UP000326702">
    <property type="component" value="Chromosome"/>
</dbReference>
<dbReference type="RefSeq" id="WP_227994383.1">
    <property type="nucleotide sequence ID" value="NZ_BAABIH010000016.1"/>
</dbReference>
<feature type="compositionally biased region" description="Basic and acidic residues" evidence="1">
    <location>
        <begin position="16"/>
        <end position="31"/>
    </location>
</feature>
<dbReference type="AlphaFoldDB" id="A0A5P9QF08"/>
<accession>A0A5P9QF08</accession>
<reference evidence="2 3" key="1">
    <citation type="submission" date="2019-10" db="EMBL/GenBank/DDBJ databases">
        <title>Genome sequence of Luteimicrobium xylanilyticum HY-24.</title>
        <authorList>
            <person name="Kim D.Y."/>
            <person name="Park H.-Y."/>
        </authorList>
    </citation>
    <scope>NUCLEOTIDE SEQUENCE [LARGE SCALE GENOMIC DNA]</scope>
    <source>
        <strain evidence="2 3">HY-24</strain>
    </source>
</reference>
<organism evidence="2 3">
    <name type="scientific">Luteimicrobium xylanilyticum</name>
    <dbReference type="NCBI Taxonomy" id="1133546"/>
    <lineage>
        <taxon>Bacteria</taxon>
        <taxon>Bacillati</taxon>
        <taxon>Actinomycetota</taxon>
        <taxon>Actinomycetes</taxon>
        <taxon>Micrococcales</taxon>
        <taxon>Luteimicrobium</taxon>
    </lineage>
</organism>
<protein>
    <submittedName>
        <fullName evidence="2">Uncharacterized protein</fullName>
    </submittedName>
</protein>
<sequence>MSTMHDLWRRVTSRRRHDDERGRGRADGSVGERVEVEAVEVDPLVTLDVQVRLAFAAAEVRRIEADPDLYARAHHWRAAVLAYDSLLREACRLAGVDDEDVVEPPAPLDAAAPRAQEARLHEELELTARGWSW</sequence>
<gene>
    <name evidence="2" type="ORF">KDY119_03175</name>
</gene>
<evidence type="ECO:0000313" key="3">
    <source>
        <dbReference type="Proteomes" id="UP000326702"/>
    </source>
</evidence>
<dbReference type="EMBL" id="CP045529">
    <property type="protein sequence ID" value="QFU99640.1"/>
    <property type="molecule type" value="Genomic_DNA"/>
</dbReference>